<dbReference type="PATRIC" id="fig|1267766.3.peg.1772"/>
<accession>A0A0F7KU43</accession>
<dbReference type="InterPro" id="IPR015289">
    <property type="entry name" value="A-L-arabinofuranosidase_B_cat"/>
</dbReference>
<evidence type="ECO:0000313" key="4">
    <source>
        <dbReference type="Proteomes" id="UP000034392"/>
    </source>
</evidence>
<sequence>MIGFNLGMAGCHRPRGGAPAPAPADPYLPALSAQPLGIFAVRAISGGYSGPLMRVRRVSDDAEMDLFATTGSAQPDWAALQDWAGASDISVTTLYDQSGNGNHAVQDIAGRQPMLVSAKARGGIQPITHNGSQWLSLPSGLSGNGRDVTAIAVQNRMSIGSAGGQNQAQWMLGAAWNTAGSLSFLSTIPQGLRLLTSSTFKDTGKLSRSQPEVIAVSSGSSEMAMYRDGLVSTHGLNNSGTFVGGLIGRGGASYNWWGDTFFHAVYDAALDDEELAGIRAALIPAFGIIPLEDTSLPLLISPGNSIVQGTGASYGQNNLWFTEELLTAPIHIVNCAVFGQTAATAYNSRSVYMNQFDADRPTCIMVVPEPTNDISSGATGVDCWNNYVKPFIDEAVAAGFKVLVPTIIKRSGFDSTQNGYKTDFNNLARAYCDEADIFLVDYAADDAALTLPDGTHPNSTSYAIMAGRQAAAVTAALAA</sequence>
<proteinExistence type="predicted"/>
<evidence type="ECO:0000313" key="3">
    <source>
        <dbReference type="EMBL" id="AKH42792.1"/>
    </source>
</evidence>
<evidence type="ECO:0000259" key="2">
    <source>
        <dbReference type="Pfam" id="PF13472"/>
    </source>
</evidence>
<protein>
    <submittedName>
        <fullName evidence="3">Alpha-L-arabinofuranosidase B, catalytic</fullName>
    </submittedName>
</protein>
<dbReference type="InterPro" id="IPR013320">
    <property type="entry name" value="ConA-like_dom_sf"/>
</dbReference>
<dbReference type="EMBL" id="CP011452">
    <property type="protein sequence ID" value="AKH42792.1"/>
    <property type="molecule type" value="Genomic_DNA"/>
</dbReference>
<dbReference type="InterPro" id="IPR036514">
    <property type="entry name" value="SGNH_hydro_sf"/>
</dbReference>
<gene>
    <name evidence="3" type="ORF">WYH_01756</name>
</gene>
<dbReference type="GO" id="GO:0046556">
    <property type="term" value="F:alpha-L-arabinofuranosidase activity"/>
    <property type="evidence" value="ECO:0007669"/>
    <property type="project" value="InterPro"/>
</dbReference>
<feature type="domain" description="SGNH hydrolase-type esterase" evidence="2">
    <location>
        <begin position="303"/>
        <end position="463"/>
    </location>
</feature>
<feature type="domain" description="Alpha-L-arabinofuranosidase B catalytic" evidence="1">
    <location>
        <begin position="40"/>
        <end position="132"/>
    </location>
</feature>
<dbReference type="RefSeq" id="WP_046903516.1">
    <property type="nucleotide sequence ID" value="NZ_CP011452.2"/>
</dbReference>
<evidence type="ECO:0000259" key="1">
    <source>
        <dbReference type="Pfam" id="PF09206"/>
    </source>
</evidence>
<dbReference type="STRING" id="1267766.WYH_01756"/>
<dbReference type="GO" id="GO:0016788">
    <property type="term" value="F:hydrolase activity, acting on ester bonds"/>
    <property type="evidence" value="ECO:0007669"/>
    <property type="project" value="UniProtKB-ARBA"/>
</dbReference>
<name>A0A0F7KU43_9SPHN</name>
<keyword evidence="4" id="KW-1185">Reference proteome</keyword>
<dbReference type="OrthoDB" id="7432303at2"/>
<dbReference type="Gene3D" id="2.60.120.200">
    <property type="match status" value="1"/>
</dbReference>
<dbReference type="SUPFAM" id="SSF52266">
    <property type="entry name" value="SGNH hydrolase"/>
    <property type="match status" value="1"/>
</dbReference>
<dbReference type="Pfam" id="PF13472">
    <property type="entry name" value="Lipase_GDSL_2"/>
    <property type="match status" value="1"/>
</dbReference>
<reference evidence="3" key="1">
    <citation type="submission" date="2015-05" db="EMBL/GenBank/DDBJ databases">
        <title>The complete genome of Altererythrobacter atlanticus strain 26DY36.</title>
        <authorList>
            <person name="Wu Y.-H."/>
            <person name="Cheng H."/>
            <person name="Wu X.-W."/>
        </authorList>
    </citation>
    <scope>NUCLEOTIDE SEQUENCE [LARGE SCALE GENOMIC DNA]</scope>
    <source>
        <strain evidence="3">26DY36</strain>
    </source>
</reference>
<dbReference type="Pfam" id="PF09206">
    <property type="entry name" value="ArabFuran-catal"/>
    <property type="match status" value="1"/>
</dbReference>
<dbReference type="Proteomes" id="UP000034392">
    <property type="component" value="Chromosome"/>
</dbReference>
<dbReference type="GO" id="GO:0031221">
    <property type="term" value="P:arabinan metabolic process"/>
    <property type="evidence" value="ECO:0007669"/>
    <property type="project" value="InterPro"/>
</dbReference>
<organism evidence="3 4">
    <name type="scientific">Croceibacterium atlanticum</name>
    <dbReference type="NCBI Taxonomy" id="1267766"/>
    <lineage>
        <taxon>Bacteria</taxon>
        <taxon>Pseudomonadati</taxon>
        <taxon>Pseudomonadota</taxon>
        <taxon>Alphaproteobacteria</taxon>
        <taxon>Sphingomonadales</taxon>
        <taxon>Erythrobacteraceae</taxon>
        <taxon>Croceibacterium</taxon>
    </lineage>
</organism>
<dbReference type="SUPFAM" id="SSF49899">
    <property type="entry name" value="Concanavalin A-like lectins/glucanases"/>
    <property type="match status" value="1"/>
</dbReference>
<dbReference type="AlphaFoldDB" id="A0A0F7KU43"/>
<dbReference type="KEGG" id="aay:WYH_01756"/>
<dbReference type="Gene3D" id="3.40.50.1110">
    <property type="entry name" value="SGNH hydrolase"/>
    <property type="match status" value="1"/>
</dbReference>
<dbReference type="InterPro" id="IPR013830">
    <property type="entry name" value="SGNH_hydro"/>
</dbReference>